<evidence type="ECO:0000259" key="3">
    <source>
        <dbReference type="Pfam" id="PF12971"/>
    </source>
</evidence>
<dbReference type="GO" id="GO:0005975">
    <property type="term" value="P:carbohydrate metabolic process"/>
    <property type="evidence" value="ECO:0007669"/>
    <property type="project" value="UniProtKB-ARBA"/>
</dbReference>
<dbReference type="PANTHER" id="PTHR12872:SF1">
    <property type="entry name" value="ALPHA-N-ACETYLGLUCOSAMINIDASE"/>
    <property type="match status" value="1"/>
</dbReference>
<evidence type="ECO:0000313" key="5">
    <source>
        <dbReference type="Proteomes" id="UP000823865"/>
    </source>
</evidence>
<reference evidence="4" key="2">
    <citation type="submission" date="2021-04" db="EMBL/GenBank/DDBJ databases">
        <authorList>
            <person name="Gilroy R."/>
        </authorList>
    </citation>
    <scope>NUCLEOTIDE SEQUENCE</scope>
    <source>
        <strain evidence="4">G3-2149</strain>
    </source>
</reference>
<feature type="non-terminal residue" evidence="4">
    <location>
        <position position="519"/>
    </location>
</feature>
<dbReference type="Proteomes" id="UP000823865">
    <property type="component" value="Unassembled WGS sequence"/>
</dbReference>
<reference evidence="4" key="1">
    <citation type="journal article" date="2021" name="PeerJ">
        <title>Extensive microbial diversity within the chicken gut microbiome revealed by metagenomics and culture.</title>
        <authorList>
            <person name="Gilroy R."/>
            <person name="Ravi A."/>
            <person name="Getino M."/>
            <person name="Pursley I."/>
            <person name="Horton D.L."/>
            <person name="Alikhan N.F."/>
            <person name="Baker D."/>
            <person name="Gharbi K."/>
            <person name="Hall N."/>
            <person name="Watson M."/>
            <person name="Adriaenssens E.M."/>
            <person name="Foster-Nyarko E."/>
            <person name="Jarju S."/>
            <person name="Secka A."/>
            <person name="Antonio M."/>
            <person name="Oren A."/>
            <person name="Chaudhuri R.R."/>
            <person name="La Ragione R."/>
            <person name="Hildebrand F."/>
            <person name="Pallen M.J."/>
        </authorList>
    </citation>
    <scope>NUCLEOTIDE SEQUENCE</scope>
    <source>
        <strain evidence="4">G3-2149</strain>
    </source>
</reference>
<protein>
    <submittedName>
        <fullName evidence="4">Alpha-N-acetylglucosaminidase</fullName>
    </submittedName>
</protein>
<evidence type="ECO:0000256" key="1">
    <source>
        <dbReference type="ARBA" id="ARBA00022801"/>
    </source>
</evidence>
<dbReference type="Gene3D" id="1.20.120.670">
    <property type="entry name" value="N-acetyl-b-d-glucoasminidase"/>
    <property type="match status" value="1"/>
</dbReference>
<dbReference type="InterPro" id="IPR029018">
    <property type="entry name" value="Hex-like_dom2"/>
</dbReference>
<evidence type="ECO:0000259" key="2">
    <source>
        <dbReference type="Pfam" id="PF05089"/>
    </source>
</evidence>
<dbReference type="Pfam" id="PF05089">
    <property type="entry name" value="NAGLU"/>
    <property type="match status" value="1"/>
</dbReference>
<dbReference type="Gene3D" id="3.30.379.10">
    <property type="entry name" value="Chitobiase/beta-hexosaminidase domain 2-like"/>
    <property type="match status" value="1"/>
</dbReference>
<dbReference type="PANTHER" id="PTHR12872">
    <property type="entry name" value="ALPHA-N-ACETYLGLUCOSAMINIDASE"/>
    <property type="match status" value="1"/>
</dbReference>
<evidence type="ECO:0000313" key="4">
    <source>
        <dbReference type="EMBL" id="MBU3853219.1"/>
    </source>
</evidence>
<dbReference type="EMBL" id="JAHLFU010000103">
    <property type="protein sequence ID" value="MBU3853219.1"/>
    <property type="molecule type" value="Genomic_DNA"/>
</dbReference>
<dbReference type="Gene3D" id="3.20.20.80">
    <property type="entry name" value="Glycosidases"/>
    <property type="match status" value="1"/>
</dbReference>
<feature type="domain" description="Alpha-N-acetylglucosaminidase N-terminal" evidence="3">
    <location>
        <begin position="46"/>
        <end position="126"/>
    </location>
</feature>
<dbReference type="GO" id="GO:0016787">
    <property type="term" value="F:hydrolase activity"/>
    <property type="evidence" value="ECO:0007669"/>
    <property type="project" value="UniProtKB-KW"/>
</dbReference>
<accession>A0A9E2P0T6</accession>
<dbReference type="InterPro" id="IPR007781">
    <property type="entry name" value="NAGLU"/>
</dbReference>
<organism evidence="4 5">
    <name type="scientific">Candidatus Paraprevotella stercoravium</name>
    <dbReference type="NCBI Taxonomy" id="2838725"/>
    <lineage>
        <taxon>Bacteria</taxon>
        <taxon>Pseudomonadati</taxon>
        <taxon>Bacteroidota</taxon>
        <taxon>Bacteroidia</taxon>
        <taxon>Bacteroidales</taxon>
        <taxon>Prevotellaceae</taxon>
        <taxon>Paraprevotella</taxon>
    </lineage>
</organism>
<comment type="caution">
    <text evidence="4">The sequence shown here is derived from an EMBL/GenBank/DDBJ whole genome shotgun (WGS) entry which is preliminary data.</text>
</comment>
<dbReference type="AlphaFoldDB" id="A0A9E2P0T6"/>
<proteinExistence type="predicted"/>
<keyword evidence="1" id="KW-0378">Hydrolase</keyword>
<dbReference type="Pfam" id="PF12971">
    <property type="entry name" value="NAGLU_N"/>
    <property type="match status" value="1"/>
</dbReference>
<dbReference type="InterPro" id="IPR024733">
    <property type="entry name" value="NAGLU_tim-barrel"/>
</dbReference>
<name>A0A9E2P0T6_9BACT</name>
<feature type="domain" description="Alpha-N-acetylglucosaminidase tim-barrel" evidence="2">
    <location>
        <begin position="141"/>
        <end position="463"/>
    </location>
</feature>
<sequence length="519" mass="59539">MKHSYLSGIFLLSGANTYEMIVRRLAVLLLCGFAFTLSVHSEDLSSVKEVIRRVTPWMEDKVEVFYMECPEGVSDAFEISTRDGKLVIRATSVPVAGQGFNHYLKYYCNRNYTLTGSNLAPVEKLPVIRKPLYRSTRSSYRHFMNFCAQNYSASFWNFQDWEKAIDFMVLNGVNMAIATVGLEKVWYNTLQKIGFTEKEIFDFLPGPAYNAWHMMANLEGWGGPITQGMIEKRADLARKVLERMRACGISPIYLSFYGMVPRILKDKHPYAEIIPQGKWVGGFDRPSILSPMDPLYDELADIYYGEVRAQYGDFSFFAGEPFHEGGVRAGIDAAELSRKVLSKMREHNEGAVWVLQGWSGNPTSRFLSGLSRENDVLIWDFRGELSAEWEQRKGYEGYPFLWGVINNFGETPGLYGRLERFMNEFFRAESSPYSGNMYGLGVSPEGILNNPVNFDFLFEMPWHDKKYDLRAWTDDYVKYRYGSPDKSMEEVWHILLETAYSSEVDSVNIEPVSRTLPPI</sequence>
<dbReference type="InterPro" id="IPR024240">
    <property type="entry name" value="NAGLU_N"/>
</dbReference>
<gene>
    <name evidence="4" type="ORF">H9789_05280</name>
</gene>